<keyword evidence="7" id="KW-0131">Cell cycle</keyword>
<evidence type="ECO:0000256" key="4">
    <source>
        <dbReference type="SAM" id="MobiDB-lite"/>
    </source>
</evidence>
<feature type="transmembrane region" description="Helical" evidence="5">
    <location>
        <begin position="205"/>
        <end position="222"/>
    </location>
</feature>
<name>A0A918AI95_9PSEU</name>
<reference evidence="7" key="2">
    <citation type="submission" date="2020-09" db="EMBL/GenBank/DDBJ databases">
        <authorList>
            <person name="Sun Q."/>
            <person name="Ohkuma M."/>
        </authorList>
    </citation>
    <scope>NUCLEOTIDE SEQUENCE</scope>
    <source>
        <strain evidence="7">JCM 3313</strain>
    </source>
</reference>
<keyword evidence="5" id="KW-1133">Transmembrane helix</keyword>
<feature type="region of interest" description="Disordered" evidence="4">
    <location>
        <begin position="1"/>
        <end position="64"/>
    </location>
</feature>
<dbReference type="PROSITE" id="PS50901">
    <property type="entry name" value="FTSK"/>
    <property type="match status" value="1"/>
</dbReference>
<protein>
    <submittedName>
        <fullName evidence="7">Cell division protein FtsK</fullName>
    </submittedName>
</protein>
<feature type="binding site" evidence="3">
    <location>
        <begin position="407"/>
        <end position="414"/>
    </location>
    <ligand>
        <name>ATP</name>
        <dbReference type="ChEBI" id="CHEBI:30616"/>
    </ligand>
</feature>
<dbReference type="GO" id="GO:0051301">
    <property type="term" value="P:cell division"/>
    <property type="evidence" value="ECO:0007669"/>
    <property type="project" value="UniProtKB-KW"/>
</dbReference>
<dbReference type="GO" id="GO:0005524">
    <property type="term" value="F:ATP binding"/>
    <property type="evidence" value="ECO:0007669"/>
    <property type="project" value="UniProtKB-UniRule"/>
</dbReference>
<keyword evidence="5" id="KW-0472">Membrane</keyword>
<keyword evidence="5" id="KW-0812">Transmembrane</keyword>
<keyword evidence="7" id="KW-0132">Cell division</keyword>
<proteinExistence type="predicted"/>
<keyword evidence="8" id="KW-1185">Reference proteome</keyword>
<evidence type="ECO:0000256" key="1">
    <source>
        <dbReference type="ARBA" id="ARBA00022741"/>
    </source>
</evidence>
<dbReference type="AlphaFoldDB" id="A0A918AI95"/>
<feature type="compositionally biased region" description="Low complexity" evidence="4">
    <location>
        <begin position="1"/>
        <end position="10"/>
    </location>
</feature>
<dbReference type="PANTHER" id="PTHR22683:SF41">
    <property type="entry name" value="DNA TRANSLOCASE FTSK"/>
    <property type="match status" value="1"/>
</dbReference>
<evidence type="ECO:0000256" key="3">
    <source>
        <dbReference type="PROSITE-ProRule" id="PRU00289"/>
    </source>
</evidence>
<comment type="caution">
    <text evidence="7">The sequence shown here is derived from an EMBL/GenBank/DDBJ whole genome shotgun (WGS) entry which is preliminary data.</text>
</comment>
<organism evidence="7 8">
    <name type="scientific">Saccharothrix coeruleofusca</name>
    <dbReference type="NCBI Taxonomy" id="33919"/>
    <lineage>
        <taxon>Bacteria</taxon>
        <taxon>Bacillati</taxon>
        <taxon>Actinomycetota</taxon>
        <taxon>Actinomycetes</taxon>
        <taxon>Pseudonocardiales</taxon>
        <taxon>Pseudonocardiaceae</taxon>
        <taxon>Saccharothrix</taxon>
    </lineage>
</organism>
<dbReference type="InterPro" id="IPR002543">
    <property type="entry name" value="FtsK_dom"/>
</dbReference>
<dbReference type="Gene3D" id="3.40.50.300">
    <property type="entry name" value="P-loop containing nucleotide triphosphate hydrolases"/>
    <property type="match status" value="1"/>
</dbReference>
<dbReference type="RefSeq" id="WP_229794909.1">
    <property type="nucleotide sequence ID" value="NZ_BMRG01000001.1"/>
</dbReference>
<dbReference type="SUPFAM" id="SSF52540">
    <property type="entry name" value="P-loop containing nucleoside triphosphate hydrolases"/>
    <property type="match status" value="1"/>
</dbReference>
<dbReference type="Proteomes" id="UP000639606">
    <property type="component" value="Unassembled WGS sequence"/>
</dbReference>
<dbReference type="GO" id="GO:0003677">
    <property type="term" value="F:DNA binding"/>
    <property type="evidence" value="ECO:0007669"/>
    <property type="project" value="InterPro"/>
</dbReference>
<reference evidence="7" key="1">
    <citation type="journal article" date="2014" name="Int. J. Syst. Evol. Microbiol.">
        <title>Complete genome sequence of Corynebacterium casei LMG S-19264T (=DSM 44701T), isolated from a smear-ripened cheese.</title>
        <authorList>
            <consortium name="US DOE Joint Genome Institute (JGI-PGF)"/>
            <person name="Walter F."/>
            <person name="Albersmeier A."/>
            <person name="Kalinowski J."/>
            <person name="Ruckert C."/>
        </authorList>
    </citation>
    <scope>NUCLEOTIDE SEQUENCE</scope>
    <source>
        <strain evidence="7">JCM 3313</strain>
    </source>
</reference>
<dbReference type="InterPro" id="IPR027417">
    <property type="entry name" value="P-loop_NTPase"/>
</dbReference>
<keyword evidence="1 3" id="KW-0547">Nucleotide-binding</keyword>
<evidence type="ECO:0000256" key="5">
    <source>
        <dbReference type="SAM" id="Phobius"/>
    </source>
</evidence>
<evidence type="ECO:0000313" key="8">
    <source>
        <dbReference type="Proteomes" id="UP000639606"/>
    </source>
</evidence>
<dbReference type="Pfam" id="PF01580">
    <property type="entry name" value="FtsK_SpoIIIE"/>
    <property type="match status" value="1"/>
</dbReference>
<evidence type="ECO:0000256" key="2">
    <source>
        <dbReference type="ARBA" id="ARBA00022840"/>
    </source>
</evidence>
<accession>A0A918AI95</accession>
<feature type="domain" description="FtsK" evidence="6">
    <location>
        <begin position="374"/>
        <end position="584"/>
    </location>
</feature>
<keyword evidence="2 3" id="KW-0067">ATP-binding</keyword>
<dbReference type="PANTHER" id="PTHR22683">
    <property type="entry name" value="SPORULATION PROTEIN RELATED"/>
    <property type="match status" value="1"/>
</dbReference>
<evidence type="ECO:0000313" key="7">
    <source>
        <dbReference type="EMBL" id="GGP35990.1"/>
    </source>
</evidence>
<evidence type="ECO:0000259" key="6">
    <source>
        <dbReference type="PROSITE" id="PS50901"/>
    </source>
</evidence>
<dbReference type="InterPro" id="IPR050206">
    <property type="entry name" value="FtsK/SpoIIIE/SftA"/>
</dbReference>
<dbReference type="EMBL" id="BMRG01000001">
    <property type="protein sequence ID" value="GGP35990.1"/>
    <property type="molecule type" value="Genomic_DNA"/>
</dbReference>
<sequence length="758" mass="80667">MSTTTTTLTTPDPEERPDGSDAGGKVYRLPTADGMPTDGTPAGGDASPAGSPATPVGAPVEPASPVLDAELVEDDAAAADRPVVPVDQPGSSSDADWVTRLRETQRLPIIPGYLRTLSEARQTAGWIGRHYAHATGYHAVRAPLYLLRLAARSPQGAVLLLAATGRWVSDAEGRPLRRAMANAGEAEKYLKLVAERNARVRLRTLLLLVGSTLGVVLFMVLPGVTPGWVTWVCGMVALAILGKLGTPADKPVAGRAVVGPQAAKLTSDVVVQALSALGIGGINQAVSKNPRAIGFTAPITRDGPGWRADVELPPGVTAAEVIERRDKLASGLGRPLGCVWPEANTTGHPGQLVLWVGDRDMSKAKQPAWPLRAGKPIDLFDPQPFGTDVRGRWVKFALMFVAGIVGAIPRMGKTFTLRELLLIAALDPRAQLHTYDLKGTGDLSPLAPVAHRYRAGDDAEDIEYALTDLRALREEMRRRTKVIRELPKDLCPENKVTSELASKRSLRLHPIVIGVDECQVWFEHSEHGAEFEEICTDLVKRGPATGIVLILATQRPDAKSIPTPISDNAVLRFCLRVSGQQANDMVLGTSSYRNGERATQFAFSDKGIGLLKGVTDETTTVKGVYIDGPGAEAIAAKARALRVAAGLLSGYAAGLDVEVTESATDTLLPDVLTAMGSADKAWSESIVDRLAELRPAVYGSWAEQDGKDKAKHLAAALKPYGIATVQVWGTDPATGKGANRRGVDRDHITAAITERDGK</sequence>
<gene>
    <name evidence="7" type="ORF">GCM10010185_03740</name>
</gene>
<feature type="compositionally biased region" description="Low complexity" evidence="4">
    <location>
        <begin position="38"/>
        <end position="55"/>
    </location>
</feature>